<sequence>MSAKRHCSVDFLTYESERDNGKIECSTYDKLIKTAIMVMSEVGYKGMSIGILADMVGISKSTVIHYFKSKEGILLAVMENFLPAYIDEFKPVLNNKSLDGVTKLNKFVHFHMKMVAERKDVLSINIKDGKFLTGKSRTVYQQQQRLYGQQVVRIIQQIQSEETNLFKDLDPHVTAKAIMGMCNHACVWYKKNDILTGR</sequence>
<dbReference type="Gene3D" id="1.10.357.10">
    <property type="entry name" value="Tetracycline Repressor, domain 2"/>
    <property type="match status" value="1"/>
</dbReference>
<keyword evidence="5" id="KW-1185">Reference proteome</keyword>
<reference evidence="4 5" key="2">
    <citation type="journal article" date="2009" name="BMC Microbiol.">
        <title>The genome sequence of Geobacter metallireducens: features of metabolism, physiology and regulation common and dissimilar to Geobacter sulfurreducens.</title>
        <authorList>
            <person name="Aklujkar M."/>
            <person name="Krushkal J."/>
            <person name="DiBartolo G."/>
            <person name="Lapidus A."/>
            <person name="Land M.L."/>
            <person name="Lovley D.R."/>
        </authorList>
    </citation>
    <scope>NUCLEOTIDE SEQUENCE [LARGE SCALE GENOMIC DNA]</scope>
    <source>
        <strain evidence="5">ATCC 53774 / DSM 7210 / GS-15</strain>
    </source>
</reference>
<dbReference type="Proteomes" id="UP000007073">
    <property type="component" value="Chromosome"/>
</dbReference>
<dbReference type="RefSeq" id="WP_011365995.1">
    <property type="nucleotide sequence ID" value="NC_007517.1"/>
</dbReference>
<dbReference type="InterPro" id="IPR009057">
    <property type="entry name" value="Homeodomain-like_sf"/>
</dbReference>
<evidence type="ECO:0000313" key="5">
    <source>
        <dbReference type="Proteomes" id="UP000007073"/>
    </source>
</evidence>
<feature type="DNA-binding region" description="H-T-H motif" evidence="2">
    <location>
        <begin position="48"/>
        <end position="67"/>
    </location>
</feature>
<dbReference type="KEGG" id="gme:Gmet_2241"/>
<dbReference type="Pfam" id="PF17932">
    <property type="entry name" value="TetR_C_24"/>
    <property type="match status" value="1"/>
</dbReference>
<protein>
    <submittedName>
        <fullName evidence="4">Transcriptional regulator, TetR family</fullName>
    </submittedName>
</protein>
<dbReference type="HOGENOM" id="CLU_069356_12_4_7"/>
<name>Q39TF6_GEOMG</name>
<dbReference type="PANTHER" id="PTHR43479">
    <property type="entry name" value="ACREF/ENVCD OPERON REPRESSOR-RELATED"/>
    <property type="match status" value="1"/>
</dbReference>
<dbReference type="AlphaFoldDB" id="Q39TF6"/>
<dbReference type="PANTHER" id="PTHR43479:SF11">
    <property type="entry name" value="ACREF_ENVCD OPERON REPRESSOR-RELATED"/>
    <property type="match status" value="1"/>
</dbReference>
<organism evidence="4 5">
    <name type="scientific">Geobacter metallireducens (strain ATCC 53774 / DSM 7210 / GS-15)</name>
    <dbReference type="NCBI Taxonomy" id="269799"/>
    <lineage>
        <taxon>Bacteria</taxon>
        <taxon>Pseudomonadati</taxon>
        <taxon>Thermodesulfobacteriota</taxon>
        <taxon>Desulfuromonadia</taxon>
        <taxon>Geobacterales</taxon>
        <taxon>Geobacteraceae</taxon>
        <taxon>Geobacter</taxon>
    </lineage>
</organism>
<dbReference type="Gene3D" id="1.10.10.60">
    <property type="entry name" value="Homeodomain-like"/>
    <property type="match status" value="1"/>
</dbReference>
<dbReference type="Pfam" id="PF00440">
    <property type="entry name" value="TetR_N"/>
    <property type="match status" value="1"/>
</dbReference>
<dbReference type="GO" id="GO:0003677">
    <property type="term" value="F:DNA binding"/>
    <property type="evidence" value="ECO:0007669"/>
    <property type="project" value="UniProtKB-UniRule"/>
</dbReference>
<dbReference type="SUPFAM" id="SSF48498">
    <property type="entry name" value="Tetracyclin repressor-like, C-terminal domain"/>
    <property type="match status" value="1"/>
</dbReference>
<gene>
    <name evidence="4" type="ordered locus">Gmet_2241</name>
</gene>
<dbReference type="STRING" id="269799.Gmet_2241"/>
<dbReference type="eggNOG" id="COG1309">
    <property type="taxonomic scope" value="Bacteria"/>
</dbReference>
<dbReference type="EMBL" id="CP000148">
    <property type="protein sequence ID" value="ABB32468.1"/>
    <property type="molecule type" value="Genomic_DNA"/>
</dbReference>
<reference evidence="4 5" key="1">
    <citation type="submission" date="2005-10" db="EMBL/GenBank/DDBJ databases">
        <title>Complete sequence of Geobacter metallireducens GS-15.</title>
        <authorList>
            <consortium name="US DOE Joint Genome Institute"/>
            <person name="Copeland A."/>
            <person name="Lucas S."/>
            <person name="Lapidus A."/>
            <person name="Barry K."/>
            <person name="Detter J.C."/>
            <person name="Glavina T."/>
            <person name="Hammon N."/>
            <person name="Israni S."/>
            <person name="Pitluck S."/>
            <person name="Di Bartolo G."/>
            <person name="Chain P."/>
            <person name="Schmutz J."/>
            <person name="Larimer F."/>
            <person name="Land M."/>
            <person name="Kyrpides N."/>
            <person name="Ivanova N."/>
            <person name="Richardson P."/>
        </authorList>
    </citation>
    <scope>NUCLEOTIDE SEQUENCE [LARGE SCALE GENOMIC DNA]</scope>
    <source>
        <strain evidence="5">ATCC 53774 / DSM 7210 / GS-15</strain>
    </source>
</reference>
<dbReference type="InterPro" id="IPR041490">
    <property type="entry name" value="KstR2_TetR_C"/>
</dbReference>
<dbReference type="InterPro" id="IPR050624">
    <property type="entry name" value="HTH-type_Tx_Regulator"/>
</dbReference>
<evidence type="ECO:0000256" key="2">
    <source>
        <dbReference type="PROSITE-ProRule" id="PRU00335"/>
    </source>
</evidence>
<evidence type="ECO:0000313" key="4">
    <source>
        <dbReference type="EMBL" id="ABB32468.1"/>
    </source>
</evidence>
<evidence type="ECO:0000256" key="1">
    <source>
        <dbReference type="ARBA" id="ARBA00023125"/>
    </source>
</evidence>
<accession>Q39TF6</accession>
<dbReference type="SUPFAM" id="SSF46689">
    <property type="entry name" value="Homeodomain-like"/>
    <property type="match status" value="1"/>
</dbReference>
<dbReference type="PROSITE" id="PS50977">
    <property type="entry name" value="HTH_TETR_2"/>
    <property type="match status" value="1"/>
</dbReference>
<keyword evidence="1 2" id="KW-0238">DNA-binding</keyword>
<feature type="domain" description="HTH tetR-type" evidence="3">
    <location>
        <begin position="25"/>
        <end position="85"/>
    </location>
</feature>
<dbReference type="PRINTS" id="PR00455">
    <property type="entry name" value="HTHTETR"/>
</dbReference>
<dbReference type="InterPro" id="IPR001647">
    <property type="entry name" value="HTH_TetR"/>
</dbReference>
<evidence type="ECO:0000259" key="3">
    <source>
        <dbReference type="PROSITE" id="PS50977"/>
    </source>
</evidence>
<dbReference type="InterPro" id="IPR036271">
    <property type="entry name" value="Tet_transcr_reg_TetR-rel_C_sf"/>
</dbReference>
<proteinExistence type="predicted"/>